<dbReference type="AlphaFoldDB" id="A0A0K2VBV4"/>
<proteinExistence type="predicted"/>
<dbReference type="EMBL" id="HACA01030030">
    <property type="protein sequence ID" value="CDW47391.1"/>
    <property type="molecule type" value="Transcribed_RNA"/>
</dbReference>
<feature type="non-terminal residue" evidence="1">
    <location>
        <position position="1"/>
    </location>
</feature>
<name>A0A0K2VBV4_LEPSM</name>
<accession>A0A0K2VBV4</accession>
<sequence>LKILCRTEPRYQSIGLLPIVTNIVREAVKTTPYCDKYSAGSCQIHDSNIDVNKEWRKLAWTTLIKFV</sequence>
<evidence type="ECO:0000313" key="1">
    <source>
        <dbReference type="EMBL" id="CDW47391.1"/>
    </source>
</evidence>
<organism evidence="1">
    <name type="scientific">Lepeophtheirus salmonis</name>
    <name type="common">Salmon louse</name>
    <name type="synonym">Caligus salmonis</name>
    <dbReference type="NCBI Taxonomy" id="72036"/>
    <lineage>
        <taxon>Eukaryota</taxon>
        <taxon>Metazoa</taxon>
        <taxon>Ecdysozoa</taxon>
        <taxon>Arthropoda</taxon>
        <taxon>Crustacea</taxon>
        <taxon>Multicrustacea</taxon>
        <taxon>Hexanauplia</taxon>
        <taxon>Copepoda</taxon>
        <taxon>Siphonostomatoida</taxon>
        <taxon>Caligidae</taxon>
        <taxon>Lepeophtheirus</taxon>
    </lineage>
</organism>
<reference evidence="1" key="1">
    <citation type="submission" date="2014-05" db="EMBL/GenBank/DDBJ databases">
        <authorList>
            <person name="Chronopoulou M."/>
        </authorList>
    </citation>
    <scope>NUCLEOTIDE SEQUENCE</scope>
    <source>
        <tissue evidence="1">Whole organism</tissue>
    </source>
</reference>
<protein>
    <submittedName>
        <fullName evidence="1">Uncharacterized protein</fullName>
    </submittedName>
</protein>